<dbReference type="GO" id="GO:0003924">
    <property type="term" value="F:GTPase activity"/>
    <property type="evidence" value="ECO:0007669"/>
    <property type="project" value="InterPro"/>
</dbReference>
<reference evidence="7 8" key="1">
    <citation type="submission" date="2018-06" db="EMBL/GenBank/DDBJ databases">
        <title>Genomic Encyclopedia of Archaeal and Bacterial Type Strains, Phase II (KMG-II): from individual species to whole genera.</title>
        <authorList>
            <person name="Goeker M."/>
        </authorList>
    </citation>
    <scope>NUCLEOTIDE SEQUENCE [LARGE SCALE GENOMIC DNA]</scope>
    <source>
        <strain evidence="7 8">DSM 29821</strain>
    </source>
</reference>
<evidence type="ECO:0000256" key="2">
    <source>
        <dbReference type="ARBA" id="ARBA00022741"/>
    </source>
</evidence>
<comment type="caution">
    <text evidence="7">The sequence shown here is derived from an EMBL/GenBank/DDBJ whole genome shotgun (WGS) entry which is preliminary data.</text>
</comment>
<evidence type="ECO:0000256" key="1">
    <source>
        <dbReference type="ARBA" id="ARBA00009625"/>
    </source>
</evidence>
<keyword evidence="8" id="KW-1185">Reference proteome</keyword>
<evidence type="ECO:0000256" key="3">
    <source>
        <dbReference type="ARBA" id="ARBA00022801"/>
    </source>
</evidence>
<dbReference type="PANTHER" id="PTHR43087:SF1">
    <property type="entry name" value="LAO_AO TRANSPORT SYSTEM ATPASE"/>
    <property type="match status" value="1"/>
</dbReference>
<protein>
    <submittedName>
        <fullName evidence="7">LAO/AO transport system kinase</fullName>
    </submittedName>
</protein>
<sequence length="300" mass="33124">MYQQYLSGLLQGDIKSLARCISLVENEAAGYESLLENLPAGNQTKVIGITGPPGAGKSTLVNALIQHLLQLQKKVAIIAVDPSSPFNFGALLGDRIRMSQHFNNPDVFIRSMASRGALGGLSPKIIEVTDLIKAAGFDYVFVETVGVGQSEVEVAGIADTTIVVVVPEAGDEIQTMKAGLMEIADIFVVNKSDRANADEFVRNLRILAHIRQHDDWEIPVIKTVATQSTGVEELTTAISAHHQQVQQHQQRHALLLAEKAWQLIQYRRMKDISKRELHQEISSLLKTSSFNLYRYIRTKS</sequence>
<dbReference type="Proteomes" id="UP000249819">
    <property type="component" value="Unassembled WGS sequence"/>
</dbReference>
<dbReference type="PANTHER" id="PTHR43087">
    <property type="entry name" value="LYSINE/ARGININE/ORNITHINE TRANSPORT SYSTEM KINASE"/>
    <property type="match status" value="1"/>
</dbReference>
<dbReference type="NCBIfam" id="TIGR00750">
    <property type="entry name" value="lao"/>
    <property type="match status" value="1"/>
</dbReference>
<dbReference type="InterPro" id="IPR052040">
    <property type="entry name" value="GTPase/Isobutyryl-CoA_mutase"/>
</dbReference>
<evidence type="ECO:0000259" key="6">
    <source>
        <dbReference type="SMART" id="SM00382"/>
    </source>
</evidence>
<dbReference type="SUPFAM" id="SSF52540">
    <property type="entry name" value="P-loop containing nucleoside triphosphate hydrolases"/>
    <property type="match status" value="1"/>
</dbReference>
<evidence type="ECO:0000256" key="4">
    <source>
        <dbReference type="ARBA" id="ARBA00023134"/>
    </source>
</evidence>
<dbReference type="CDD" id="cd03114">
    <property type="entry name" value="MMAA-like"/>
    <property type="match status" value="1"/>
</dbReference>
<dbReference type="InterPro" id="IPR003593">
    <property type="entry name" value="AAA+_ATPase"/>
</dbReference>
<dbReference type="Pfam" id="PF03308">
    <property type="entry name" value="MeaB"/>
    <property type="match status" value="1"/>
</dbReference>
<accession>A0A327VW77</accession>
<dbReference type="AlphaFoldDB" id="A0A327VW77"/>
<evidence type="ECO:0000313" key="8">
    <source>
        <dbReference type="Proteomes" id="UP000249819"/>
    </source>
</evidence>
<dbReference type="SMART" id="SM00382">
    <property type="entry name" value="AAA"/>
    <property type="match status" value="1"/>
</dbReference>
<keyword evidence="7" id="KW-0808">Transferase</keyword>
<feature type="domain" description="AAA+ ATPase" evidence="6">
    <location>
        <begin position="43"/>
        <end position="187"/>
    </location>
</feature>
<keyword evidence="5" id="KW-0143">Chaperone</keyword>
<dbReference type="Gene3D" id="3.40.50.300">
    <property type="entry name" value="P-loop containing nucleotide triphosphate hydrolases"/>
    <property type="match status" value="1"/>
</dbReference>
<dbReference type="InterPro" id="IPR027417">
    <property type="entry name" value="P-loop_NTPase"/>
</dbReference>
<dbReference type="EMBL" id="QLMA01000009">
    <property type="protein sequence ID" value="RAJ75431.1"/>
    <property type="molecule type" value="Genomic_DNA"/>
</dbReference>
<evidence type="ECO:0000313" key="7">
    <source>
        <dbReference type="EMBL" id="RAJ75431.1"/>
    </source>
</evidence>
<dbReference type="OrthoDB" id="9778292at2"/>
<dbReference type="GO" id="GO:0016301">
    <property type="term" value="F:kinase activity"/>
    <property type="evidence" value="ECO:0007669"/>
    <property type="project" value="UniProtKB-KW"/>
</dbReference>
<comment type="similarity">
    <text evidence="1">Belongs to the SIMIBI class G3E GTPase family. ArgK/MeaB subfamily.</text>
</comment>
<name>A0A327VW77_9BACT</name>
<organism evidence="7 8">
    <name type="scientific">Chitinophaga dinghuensis</name>
    <dbReference type="NCBI Taxonomy" id="1539050"/>
    <lineage>
        <taxon>Bacteria</taxon>
        <taxon>Pseudomonadati</taxon>
        <taxon>Bacteroidota</taxon>
        <taxon>Chitinophagia</taxon>
        <taxon>Chitinophagales</taxon>
        <taxon>Chitinophagaceae</taxon>
        <taxon>Chitinophaga</taxon>
    </lineage>
</organism>
<evidence type="ECO:0000256" key="5">
    <source>
        <dbReference type="ARBA" id="ARBA00023186"/>
    </source>
</evidence>
<keyword evidence="7" id="KW-0418">Kinase</keyword>
<dbReference type="InterPro" id="IPR005129">
    <property type="entry name" value="GTPase_ArgK"/>
</dbReference>
<keyword evidence="2" id="KW-0547">Nucleotide-binding</keyword>
<keyword evidence="3" id="KW-0378">Hydrolase</keyword>
<dbReference type="GO" id="GO:0005525">
    <property type="term" value="F:GTP binding"/>
    <property type="evidence" value="ECO:0007669"/>
    <property type="project" value="UniProtKB-KW"/>
</dbReference>
<proteinExistence type="inferred from homology"/>
<gene>
    <name evidence="7" type="ORF">CLV59_10945</name>
</gene>
<dbReference type="RefSeq" id="WP_111594598.1">
    <property type="nucleotide sequence ID" value="NZ_QLMA01000009.1"/>
</dbReference>
<keyword evidence="4" id="KW-0342">GTP-binding</keyword>